<accession>A0A1W5CRM5</accession>
<protein>
    <submittedName>
        <fullName evidence="2">Rubredoxin-type fold</fullName>
    </submittedName>
</protein>
<reference evidence="3" key="1">
    <citation type="submission" date="2017-03" db="EMBL/GenBank/DDBJ databases">
        <authorList>
            <person name="Sharma R."/>
            <person name="Thines M."/>
        </authorList>
    </citation>
    <scope>NUCLEOTIDE SEQUENCE [LARGE SCALE GENOMIC DNA]</scope>
</reference>
<keyword evidence="3" id="KW-1185">Reference proteome</keyword>
<proteinExistence type="predicted"/>
<organism evidence="2 3">
    <name type="scientific">Lasallia pustulata</name>
    <dbReference type="NCBI Taxonomy" id="136370"/>
    <lineage>
        <taxon>Eukaryota</taxon>
        <taxon>Fungi</taxon>
        <taxon>Dikarya</taxon>
        <taxon>Ascomycota</taxon>
        <taxon>Pezizomycotina</taxon>
        <taxon>Lecanoromycetes</taxon>
        <taxon>OSLEUM clade</taxon>
        <taxon>Umbilicariomycetidae</taxon>
        <taxon>Umbilicariales</taxon>
        <taxon>Umbilicariaceae</taxon>
        <taxon>Lasallia</taxon>
    </lineage>
</organism>
<feature type="compositionally biased region" description="Polar residues" evidence="1">
    <location>
        <begin position="99"/>
        <end position="119"/>
    </location>
</feature>
<evidence type="ECO:0000313" key="3">
    <source>
        <dbReference type="Proteomes" id="UP000192927"/>
    </source>
</evidence>
<feature type="region of interest" description="Disordered" evidence="1">
    <location>
        <begin position="94"/>
        <end position="119"/>
    </location>
</feature>
<sequence>MASSMNYHCQGCGAFTEVQQGFPELMDHYNCAHCGLNAQEGNIQLQTELASLFSRNLNIANSTPEGLSTTEGLKRQTGSPVTYSISQHYHHSAHVVPSKASSQTSDAGPESLPSSSTQESVQYTIFQHNFDPSHLSSSQLVLLEQAGPEERARLLGLWRLTSPETSYFGLHELDNDDDVETRMEEDCGGSLTATSGGESKQVAEPYIMSGYESLAQRDYEQQANHVYNPLCLSKSYSPLISPMGGQYNRATDPIYGSKEWWNHSMSHQPMEHQYGMFDQMNQSQNQQPNFVGIHGLEDEEMI</sequence>
<dbReference type="AlphaFoldDB" id="A0A1W5CRM5"/>
<name>A0A1W5CRM5_9LECA</name>
<evidence type="ECO:0000256" key="1">
    <source>
        <dbReference type="SAM" id="MobiDB-lite"/>
    </source>
</evidence>
<dbReference type="EMBL" id="FWEW01000043">
    <property type="protein sequence ID" value="SLM33496.1"/>
    <property type="molecule type" value="Genomic_DNA"/>
</dbReference>
<dbReference type="Proteomes" id="UP000192927">
    <property type="component" value="Unassembled WGS sequence"/>
</dbReference>
<evidence type="ECO:0000313" key="2">
    <source>
        <dbReference type="EMBL" id="SLM33496.1"/>
    </source>
</evidence>